<dbReference type="InterPro" id="IPR039183">
    <property type="entry name" value="CCD66"/>
</dbReference>
<dbReference type="PANTHER" id="PTHR22736:SF2">
    <property type="entry name" value="COILED-COIL DOMAIN-CONTAINING PROTEIN 66"/>
    <property type="match status" value="1"/>
</dbReference>
<organism evidence="2 5">
    <name type="scientific">Rotaria socialis</name>
    <dbReference type="NCBI Taxonomy" id="392032"/>
    <lineage>
        <taxon>Eukaryota</taxon>
        <taxon>Metazoa</taxon>
        <taxon>Spiralia</taxon>
        <taxon>Gnathifera</taxon>
        <taxon>Rotifera</taxon>
        <taxon>Eurotatoria</taxon>
        <taxon>Bdelloidea</taxon>
        <taxon>Philodinida</taxon>
        <taxon>Philodinidae</taxon>
        <taxon>Rotaria</taxon>
    </lineage>
</organism>
<proteinExistence type="predicted"/>
<dbReference type="AlphaFoldDB" id="A0A817YAY4"/>
<feature type="compositionally biased region" description="Basic and acidic residues" evidence="1">
    <location>
        <begin position="383"/>
        <end position="401"/>
    </location>
</feature>
<feature type="region of interest" description="Disordered" evidence="1">
    <location>
        <begin position="796"/>
        <end position="836"/>
    </location>
</feature>
<accession>A0A817YAY4</accession>
<comment type="caution">
    <text evidence="2">The sequence shown here is derived from an EMBL/GenBank/DDBJ whole genome shotgun (WGS) entry which is preliminary data.</text>
</comment>
<feature type="compositionally biased region" description="Polar residues" evidence="1">
    <location>
        <begin position="258"/>
        <end position="268"/>
    </location>
</feature>
<feature type="region of interest" description="Disordered" evidence="1">
    <location>
        <begin position="1"/>
        <end position="204"/>
    </location>
</feature>
<feature type="compositionally biased region" description="Polar residues" evidence="1">
    <location>
        <begin position="109"/>
        <end position="132"/>
    </location>
</feature>
<feature type="region of interest" description="Disordered" evidence="1">
    <location>
        <begin position="218"/>
        <end position="310"/>
    </location>
</feature>
<feature type="compositionally biased region" description="Low complexity" evidence="1">
    <location>
        <begin position="62"/>
        <end position="76"/>
    </location>
</feature>
<feature type="compositionally biased region" description="Basic and acidic residues" evidence="1">
    <location>
        <begin position="413"/>
        <end position="422"/>
    </location>
</feature>
<evidence type="ECO:0000313" key="5">
    <source>
        <dbReference type="Proteomes" id="UP000663825"/>
    </source>
</evidence>
<evidence type="ECO:0000313" key="4">
    <source>
        <dbReference type="EMBL" id="CAF4163745.1"/>
    </source>
</evidence>
<feature type="compositionally biased region" description="Polar residues" evidence="1">
    <location>
        <begin position="424"/>
        <end position="443"/>
    </location>
</feature>
<name>A0A817YAY4_9BILA</name>
<feature type="compositionally biased region" description="Basic and acidic residues" evidence="1">
    <location>
        <begin position="269"/>
        <end position="278"/>
    </location>
</feature>
<sequence>MATATAIKSGSAEGGMQFRTQMVNGKPQIYFDAIDESSTKSRPKRSGPAMNATRPPEPPKSKPSSQKPPSQNQTNKVTKKKQKVTFSEAGPTAGMFMTMDEISELVKTVQETTRAQSTIMNENNVPTNSSFRSTQQQEPSSSSQQQQQQQQQQFYQTSSTAVVPKLDLSQQQLPPSFSQPLAPISPRQEALGMMADKKRQKWMREKAEMDRMKLEVEYDQLKHQLSPMHQKASSSPERSAYPPGDFSSNNRPPLPPSMKQNDNQQSDFGKTRLMEKKQQQWKQENAEKAPVWNPFGRPGAGAPMSNELQQKPSQPLSNIAMPYRPPDNSSIQTNIVLNDQTHVPAAMRTNLLFGDVRFEDDVKTAKEMERRQWLDDLQRQIEDNKRKKSRDQETERRHDFLQDNIQPLVQEAANRHQQEKEPATPTTDTTLGQNNTSGQNPTKSNRHESLVQHTYDKILEATELAKYEKKAQLIEKLKRNGHKTDLLAKTLPAVNSNVPPVTPKVIEKNIDTSPKKHTTVKIEPLHFNIGNDNQQSNRAKDAPRDEAVNTVNSTFRSDNSVQTDLQIVPHKQMFSFTREESDLPPQIPNHLLRNGKQNKKNVRIRSLEDTQRQRRPSISTTHSSHNTIDDGVGSQIGTHRSNYGTIDLVHRPLWNYQNPEHREYVTNSRRDPHYDKRPRQRNAEQENFDRTDDVQKRTAYNRWNSDSELQQQQQQQQRKERKFTPSNRTRPTALKQSNINKNEPIPRAKPPHEAFLVKKTDDESSYINISSLDKYEHFIPYTRTDDVLDPSKAFSPIPPSRETSAHTQQITTTTNDDHRRRQNTSIQPPPYHVPPSRQEHILQQLTAIKENLVRRQQEVTTSMNAIPV</sequence>
<dbReference type="GO" id="GO:0005874">
    <property type="term" value="C:microtubule"/>
    <property type="evidence" value="ECO:0007669"/>
    <property type="project" value="TreeGrafter"/>
</dbReference>
<feature type="region of interest" description="Disordered" evidence="1">
    <location>
        <begin position="577"/>
        <end position="637"/>
    </location>
</feature>
<feature type="compositionally biased region" description="Basic and acidic residues" evidence="1">
    <location>
        <begin position="664"/>
        <end position="696"/>
    </location>
</feature>
<dbReference type="GO" id="GO:0060271">
    <property type="term" value="P:cilium assembly"/>
    <property type="evidence" value="ECO:0007669"/>
    <property type="project" value="TreeGrafter"/>
</dbReference>
<dbReference type="PANTHER" id="PTHR22736">
    <property type="entry name" value="COILED-COIL DOMAIN-CONTAINING PROTEIN 66"/>
    <property type="match status" value="1"/>
</dbReference>
<feature type="region of interest" description="Disordered" evidence="1">
    <location>
        <begin position="664"/>
        <end position="752"/>
    </location>
</feature>
<dbReference type="EMBL" id="CAJOBO010000211">
    <property type="protein sequence ID" value="CAF4163745.1"/>
    <property type="molecule type" value="Genomic_DNA"/>
</dbReference>
<protein>
    <submittedName>
        <fullName evidence="2">Uncharacterized protein</fullName>
    </submittedName>
</protein>
<evidence type="ECO:0000313" key="2">
    <source>
        <dbReference type="EMBL" id="CAF3377973.1"/>
    </source>
</evidence>
<dbReference type="OrthoDB" id="10042846at2759"/>
<dbReference type="Proteomes" id="UP000663833">
    <property type="component" value="Unassembled WGS sequence"/>
</dbReference>
<feature type="compositionally biased region" description="Low complexity" evidence="1">
    <location>
        <begin position="133"/>
        <end position="160"/>
    </location>
</feature>
<dbReference type="Proteomes" id="UP000663851">
    <property type="component" value="Unassembled WGS sequence"/>
</dbReference>
<evidence type="ECO:0000313" key="3">
    <source>
        <dbReference type="EMBL" id="CAF3522546.1"/>
    </source>
</evidence>
<feature type="compositionally biased region" description="Low complexity" evidence="1">
    <location>
        <begin position="168"/>
        <end position="181"/>
    </location>
</feature>
<feature type="region of interest" description="Disordered" evidence="1">
    <location>
        <begin position="383"/>
        <end position="450"/>
    </location>
</feature>
<gene>
    <name evidence="4" type="ORF">HFQ381_LOCUS5141</name>
    <name evidence="3" type="ORF">LUA448_LOCUS26518</name>
    <name evidence="2" type="ORF">TIS948_LOCUS25678</name>
</gene>
<dbReference type="EMBL" id="CAJNYD010003594">
    <property type="protein sequence ID" value="CAF3522546.1"/>
    <property type="molecule type" value="Genomic_DNA"/>
</dbReference>
<dbReference type="GO" id="GO:0005929">
    <property type="term" value="C:cilium"/>
    <property type="evidence" value="ECO:0007669"/>
    <property type="project" value="TreeGrafter"/>
</dbReference>
<feature type="compositionally biased region" description="Polar residues" evidence="1">
    <location>
        <begin position="724"/>
        <end position="741"/>
    </location>
</feature>
<feature type="compositionally biased region" description="Low complexity" evidence="1">
    <location>
        <begin position="617"/>
        <end position="626"/>
    </location>
</feature>
<dbReference type="EMBL" id="CAJNXB010004488">
    <property type="protein sequence ID" value="CAF3377973.1"/>
    <property type="molecule type" value="Genomic_DNA"/>
</dbReference>
<dbReference type="Proteomes" id="UP000663825">
    <property type="component" value="Unassembled WGS sequence"/>
</dbReference>
<reference evidence="2" key="1">
    <citation type="submission" date="2021-02" db="EMBL/GenBank/DDBJ databases">
        <authorList>
            <person name="Nowell W R."/>
        </authorList>
    </citation>
    <scope>NUCLEOTIDE SEQUENCE</scope>
</reference>
<evidence type="ECO:0000256" key="1">
    <source>
        <dbReference type="SAM" id="MobiDB-lite"/>
    </source>
</evidence>
<dbReference type="GO" id="GO:0008017">
    <property type="term" value="F:microtubule binding"/>
    <property type="evidence" value="ECO:0007669"/>
    <property type="project" value="TreeGrafter"/>
</dbReference>